<comment type="subcellular location">
    <subcellularLocation>
        <location evidence="1">Nucleus</location>
    </subcellularLocation>
</comment>
<keyword evidence="9" id="KW-0539">Nucleus</keyword>
<keyword evidence="6" id="KW-0378">Hydrolase</keyword>
<evidence type="ECO:0000256" key="4">
    <source>
        <dbReference type="ARBA" id="ARBA00022759"/>
    </source>
</evidence>
<sequence length="178" mass="19983">MRIYFLTHAESIEEQQYLGSVRREKEAFERLIQESSVMSIPLDVVTRKGPPGADDEDVNANTQYLRTFSSRIAGGGSRSVVRKENKVIVDMREFRSSLPGILHAQSFVVIPCTLEIGDYILSPEVCVERKSIADLIQSFSSGRLFNQVEKMLSSYKTPVLLIEFDEAKAFSLQASGSR</sequence>
<dbReference type="GO" id="GO:0000724">
    <property type="term" value="P:double-strand break repair via homologous recombination"/>
    <property type="evidence" value="ECO:0007669"/>
    <property type="project" value="TreeGrafter"/>
</dbReference>
<dbReference type="CDD" id="cd20078">
    <property type="entry name" value="XPF_nuclease_XPF_euk"/>
    <property type="match status" value="1"/>
</dbReference>
<evidence type="ECO:0000256" key="5">
    <source>
        <dbReference type="ARBA" id="ARBA00022763"/>
    </source>
</evidence>
<dbReference type="InterPro" id="IPR006166">
    <property type="entry name" value="ERCC4_domain"/>
</dbReference>
<dbReference type="GO" id="GO:0003697">
    <property type="term" value="F:single-stranded DNA binding"/>
    <property type="evidence" value="ECO:0007669"/>
    <property type="project" value="TreeGrafter"/>
</dbReference>
<dbReference type="SUPFAM" id="SSF52980">
    <property type="entry name" value="Restriction endonuclease-like"/>
    <property type="match status" value="1"/>
</dbReference>
<dbReference type="FunFam" id="3.40.50.10130:FF:000002">
    <property type="entry name" value="DNA repair endonuclease XPF"/>
    <property type="match status" value="1"/>
</dbReference>
<accession>A0A4P9XYG1</accession>
<dbReference type="GO" id="GO:0003684">
    <property type="term" value="F:damaged DNA binding"/>
    <property type="evidence" value="ECO:0007669"/>
    <property type="project" value="TreeGrafter"/>
</dbReference>
<keyword evidence="8" id="KW-0234">DNA repair</keyword>
<protein>
    <submittedName>
        <fullName evidence="11">Restriction endonuclease type II-like protein</fullName>
    </submittedName>
</protein>
<evidence type="ECO:0000313" key="11">
    <source>
        <dbReference type="EMBL" id="RKP11404.1"/>
    </source>
</evidence>
<dbReference type="PANTHER" id="PTHR10150:SF0">
    <property type="entry name" value="DNA REPAIR ENDONUCLEASE XPF"/>
    <property type="match status" value="1"/>
</dbReference>
<dbReference type="GO" id="GO:0000712">
    <property type="term" value="P:resolution of meiotic recombination intermediates"/>
    <property type="evidence" value="ECO:0007669"/>
    <property type="project" value="TreeGrafter"/>
</dbReference>
<evidence type="ECO:0000259" key="10">
    <source>
        <dbReference type="SMART" id="SM00891"/>
    </source>
</evidence>
<dbReference type="PANTHER" id="PTHR10150">
    <property type="entry name" value="DNA REPAIR ENDONUCLEASE XPF"/>
    <property type="match status" value="1"/>
</dbReference>
<dbReference type="SMART" id="SM00891">
    <property type="entry name" value="ERCC4"/>
    <property type="match status" value="1"/>
</dbReference>
<keyword evidence="4 11" id="KW-0255">Endonuclease</keyword>
<evidence type="ECO:0000256" key="8">
    <source>
        <dbReference type="ARBA" id="ARBA00023204"/>
    </source>
</evidence>
<dbReference type="InterPro" id="IPR011335">
    <property type="entry name" value="Restrct_endonuc-II-like"/>
</dbReference>
<keyword evidence="3" id="KW-0540">Nuclease</keyword>
<dbReference type="AlphaFoldDB" id="A0A4P9XYG1"/>
<comment type="similarity">
    <text evidence="2">Belongs to the XPF family.</text>
</comment>
<reference evidence="12" key="1">
    <citation type="journal article" date="2018" name="Nat. Microbiol.">
        <title>Leveraging single-cell genomics to expand the fungal tree of life.</title>
        <authorList>
            <person name="Ahrendt S.R."/>
            <person name="Quandt C.A."/>
            <person name="Ciobanu D."/>
            <person name="Clum A."/>
            <person name="Salamov A."/>
            <person name="Andreopoulos B."/>
            <person name="Cheng J.F."/>
            <person name="Woyke T."/>
            <person name="Pelin A."/>
            <person name="Henrissat B."/>
            <person name="Reynolds N.K."/>
            <person name="Benny G.L."/>
            <person name="Smith M.E."/>
            <person name="James T.Y."/>
            <person name="Grigoriev I.V."/>
        </authorList>
    </citation>
    <scope>NUCLEOTIDE SEQUENCE [LARGE SCALE GENOMIC DNA]</scope>
</reference>
<dbReference type="OrthoDB" id="361020at2759"/>
<name>A0A4P9XYG1_9FUNG</name>
<evidence type="ECO:0000256" key="9">
    <source>
        <dbReference type="ARBA" id="ARBA00023242"/>
    </source>
</evidence>
<evidence type="ECO:0000256" key="2">
    <source>
        <dbReference type="ARBA" id="ARBA00010015"/>
    </source>
</evidence>
<dbReference type="GO" id="GO:1901255">
    <property type="term" value="P:nucleotide-excision repair involved in interstrand cross-link repair"/>
    <property type="evidence" value="ECO:0007669"/>
    <property type="project" value="TreeGrafter"/>
</dbReference>
<evidence type="ECO:0000313" key="12">
    <source>
        <dbReference type="Proteomes" id="UP000267251"/>
    </source>
</evidence>
<keyword evidence="7" id="KW-0238">DNA-binding</keyword>
<gene>
    <name evidence="11" type="ORF">BJ684DRAFT_12965</name>
</gene>
<proteinExistence type="inferred from homology"/>
<dbReference type="GO" id="GO:0000014">
    <property type="term" value="F:single-stranded DNA endodeoxyribonuclease activity"/>
    <property type="evidence" value="ECO:0007669"/>
    <property type="project" value="TreeGrafter"/>
</dbReference>
<dbReference type="InterPro" id="IPR047520">
    <property type="entry name" value="XPF_nuclease"/>
</dbReference>
<feature type="domain" description="ERCC4" evidence="10">
    <location>
        <begin position="86"/>
        <end position="166"/>
    </location>
</feature>
<evidence type="ECO:0000256" key="3">
    <source>
        <dbReference type="ARBA" id="ARBA00022722"/>
    </source>
</evidence>
<keyword evidence="5" id="KW-0227">DNA damage</keyword>
<dbReference type="Proteomes" id="UP000267251">
    <property type="component" value="Unassembled WGS sequence"/>
</dbReference>
<keyword evidence="12" id="KW-1185">Reference proteome</keyword>
<dbReference type="GO" id="GO:0000110">
    <property type="term" value="C:nucleotide-excision repair factor 1 complex"/>
    <property type="evidence" value="ECO:0007669"/>
    <property type="project" value="TreeGrafter"/>
</dbReference>
<evidence type="ECO:0000256" key="7">
    <source>
        <dbReference type="ARBA" id="ARBA00023125"/>
    </source>
</evidence>
<dbReference type="EMBL" id="KZ988941">
    <property type="protein sequence ID" value="RKP11404.1"/>
    <property type="molecule type" value="Genomic_DNA"/>
</dbReference>
<dbReference type="Gene3D" id="3.40.50.10130">
    <property type="match status" value="1"/>
</dbReference>
<dbReference type="Pfam" id="PF02732">
    <property type="entry name" value="ERCC4"/>
    <property type="match status" value="1"/>
</dbReference>
<evidence type="ECO:0000256" key="1">
    <source>
        <dbReference type="ARBA" id="ARBA00004123"/>
    </source>
</evidence>
<evidence type="ECO:0000256" key="6">
    <source>
        <dbReference type="ARBA" id="ARBA00022801"/>
    </source>
</evidence>
<organism evidence="11 12">
    <name type="scientific">Piptocephalis cylindrospora</name>
    <dbReference type="NCBI Taxonomy" id="1907219"/>
    <lineage>
        <taxon>Eukaryota</taxon>
        <taxon>Fungi</taxon>
        <taxon>Fungi incertae sedis</taxon>
        <taxon>Zoopagomycota</taxon>
        <taxon>Zoopagomycotina</taxon>
        <taxon>Zoopagomycetes</taxon>
        <taxon>Zoopagales</taxon>
        <taxon>Piptocephalidaceae</taxon>
        <taxon>Piptocephalis</taxon>
    </lineage>
</organism>